<evidence type="ECO:0000313" key="3">
    <source>
        <dbReference type="Proteomes" id="UP000013248"/>
    </source>
</evidence>
<dbReference type="Gene3D" id="3.10.150.10">
    <property type="entry name" value="DNA Polymerase III, subunit A, domain 2"/>
    <property type="match status" value="1"/>
</dbReference>
<dbReference type="Proteomes" id="UP000013248">
    <property type="component" value="Unassembled WGS sequence"/>
</dbReference>
<protein>
    <submittedName>
        <fullName evidence="1">Uncharacterized protein</fullName>
    </submittedName>
</protein>
<dbReference type="eggNOG" id="COG0592">
    <property type="taxonomic scope" value="Bacteria"/>
</dbReference>
<evidence type="ECO:0000313" key="2">
    <source>
        <dbReference type="EMBL" id="ENX03988.1"/>
    </source>
</evidence>
<comment type="caution">
    <text evidence="1">The sequence shown here is derived from an EMBL/GenBank/DDBJ whole genome shotgun (WGS) entry which is preliminary data.</text>
</comment>
<reference evidence="1 3" key="1">
    <citation type="submission" date="2013-02" db="EMBL/GenBank/DDBJ databases">
        <title>The Genome Sequence of Acinetobacter sp. ANC 3862.</title>
        <authorList>
            <consortium name="The Broad Institute Genome Sequencing Platform"/>
            <consortium name="The Broad Institute Genome Sequencing Center for Infectious Disease"/>
            <person name="Cerqueira G."/>
            <person name="Feldgarden M."/>
            <person name="Courvalin P."/>
            <person name="Perichon B."/>
            <person name="Grillot-Courvalin C."/>
            <person name="Clermont D."/>
            <person name="Rocha E."/>
            <person name="Yoon E.-J."/>
            <person name="Nemec A."/>
            <person name="Walker B."/>
            <person name="Young S.K."/>
            <person name="Zeng Q."/>
            <person name="Gargeya S."/>
            <person name="Fitzgerald M."/>
            <person name="Haas B."/>
            <person name="Abouelleil A."/>
            <person name="Alvarado L."/>
            <person name="Arachchi H.M."/>
            <person name="Berlin A.M."/>
            <person name="Chapman S.B."/>
            <person name="Dewar J."/>
            <person name="Goldberg J."/>
            <person name="Griggs A."/>
            <person name="Gujja S."/>
            <person name="Hansen M."/>
            <person name="Howarth C."/>
            <person name="Imamovic A."/>
            <person name="Larimer J."/>
            <person name="McCowan C."/>
            <person name="Murphy C."/>
            <person name="Neiman D."/>
            <person name="Pearson M."/>
            <person name="Priest M."/>
            <person name="Roberts A."/>
            <person name="Saif S."/>
            <person name="Shea T."/>
            <person name="Sisk P."/>
            <person name="Sykes S."/>
            <person name="Wortman J."/>
            <person name="Nusbaum C."/>
            <person name="Birren B."/>
        </authorList>
    </citation>
    <scope>NUCLEOTIDE SEQUENCE [LARGE SCALE GENOMIC DNA]</scope>
    <source>
        <strain evidence="1 3">ANC 3862</strain>
    </source>
</reference>
<dbReference type="EMBL" id="APRP01000007">
    <property type="protein sequence ID" value="ENX03988.1"/>
    <property type="molecule type" value="Genomic_DNA"/>
</dbReference>
<dbReference type="AlphaFoldDB" id="N9NFR9"/>
<sequence>MTAYRNRIEVSPVPQSAYQKETAMKFEVEIPLVLLKAAMICTAKDGVRFYLVGIAIDQGHVVSTDGHRAFYAPLENVAKDTPQVIIPRLSIEFFIKKVASELKKHADEATVTVQIDGENGTLRTSTVSEHFQPINGKFPEWRRIIPKASVDAYQGGDLSFNWKYMEDFQKIAKILGSKNSGALLIPNKEANQAALIEFVNPRFTANGILMPMRL</sequence>
<dbReference type="HOGENOM" id="CLU_1406089_0_0_6"/>
<organism evidence="1 3">
    <name type="scientific">Acinetobacter modestus</name>
    <dbReference type="NCBI Taxonomy" id="1776740"/>
    <lineage>
        <taxon>Bacteria</taxon>
        <taxon>Pseudomonadati</taxon>
        <taxon>Pseudomonadota</taxon>
        <taxon>Gammaproteobacteria</taxon>
        <taxon>Moraxellales</taxon>
        <taxon>Moraxellaceae</taxon>
        <taxon>Acinetobacter</taxon>
    </lineage>
</organism>
<name>N9NFR9_9GAMM</name>
<dbReference type="EMBL" id="APRP01000018">
    <property type="protein sequence ID" value="ENX00860.1"/>
    <property type="molecule type" value="Genomic_DNA"/>
</dbReference>
<accession>N9NFR9</accession>
<gene>
    <name evidence="2" type="ORF">F900_00686</name>
    <name evidence="1" type="ORF">F900_01844</name>
</gene>
<proteinExistence type="predicted"/>
<evidence type="ECO:0000313" key="1">
    <source>
        <dbReference type="EMBL" id="ENX00860.1"/>
    </source>
</evidence>
<dbReference type="STRING" id="1217705.F900_00686"/>
<dbReference type="RefSeq" id="WP_005215120.1">
    <property type="nucleotide sequence ID" value="NZ_KB850089.1"/>
</dbReference>
<dbReference type="PATRIC" id="fig|1217705.3.peg.1794"/>